<accession>A0A1W6ZJL4</accession>
<evidence type="ECO:0000313" key="1">
    <source>
        <dbReference type="EMBL" id="ARP97522.1"/>
    </source>
</evidence>
<gene>
    <name evidence="1" type="ORF">CAL15_17685</name>
</gene>
<sequence>MTNATHDLKAGYYWYTMANDPPAIIHIHADGGATLMGTDLRMDADDVAGMIAQGEQFFWIEPPPARQQP</sequence>
<dbReference type="KEGG" id="bgm:CAL15_17685"/>
<organism evidence="1 2">
    <name type="scientific">Bordetella genomosp. 13</name>
    <dbReference type="NCBI Taxonomy" id="463040"/>
    <lineage>
        <taxon>Bacteria</taxon>
        <taxon>Pseudomonadati</taxon>
        <taxon>Pseudomonadota</taxon>
        <taxon>Betaproteobacteria</taxon>
        <taxon>Burkholderiales</taxon>
        <taxon>Alcaligenaceae</taxon>
        <taxon>Bordetella</taxon>
    </lineage>
</organism>
<reference evidence="1 2" key="1">
    <citation type="submission" date="2017-05" db="EMBL/GenBank/DDBJ databases">
        <title>Complete and WGS of Bordetella genogroups.</title>
        <authorList>
            <person name="Spilker T."/>
            <person name="LiPuma J."/>
        </authorList>
    </citation>
    <scope>NUCLEOTIDE SEQUENCE [LARGE SCALE GENOMIC DNA]</scope>
    <source>
        <strain evidence="1 2">AU7206</strain>
    </source>
</reference>
<name>A0A1W6ZJL4_9BORD</name>
<dbReference type="RefSeq" id="WP_086081168.1">
    <property type="nucleotide sequence ID" value="NZ_CP021111.1"/>
</dbReference>
<keyword evidence="2" id="KW-1185">Reference proteome</keyword>
<dbReference type="AlphaFoldDB" id="A0A1W6ZJL4"/>
<dbReference type="OrthoDB" id="8657777at2"/>
<dbReference type="Proteomes" id="UP000194161">
    <property type="component" value="Chromosome"/>
</dbReference>
<dbReference type="EMBL" id="CP021111">
    <property type="protein sequence ID" value="ARP97522.1"/>
    <property type="molecule type" value="Genomic_DNA"/>
</dbReference>
<evidence type="ECO:0000313" key="2">
    <source>
        <dbReference type="Proteomes" id="UP000194161"/>
    </source>
</evidence>
<protein>
    <submittedName>
        <fullName evidence="1">Uncharacterized protein</fullName>
    </submittedName>
</protein>
<proteinExistence type="predicted"/>